<feature type="region of interest" description="Disordered" evidence="1">
    <location>
        <begin position="154"/>
        <end position="184"/>
    </location>
</feature>
<organism evidence="2 3">
    <name type="scientific">Rubrobacter marinus</name>
    <dbReference type="NCBI Taxonomy" id="2653852"/>
    <lineage>
        <taxon>Bacteria</taxon>
        <taxon>Bacillati</taxon>
        <taxon>Actinomycetota</taxon>
        <taxon>Rubrobacteria</taxon>
        <taxon>Rubrobacterales</taxon>
        <taxon>Rubrobacteraceae</taxon>
        <taxon>Rubrobacter</taxon>
    </lineage>
</organism>
<protein>
    <submittedName>
        <fullName evidence="2">Uncharacterized protein</fullName>
    </submittedName>
</protein>
<name>A0A6G8PXC9_9ACTN</name>
<keyword evidence="3" id="KW-1185">Reference proteome</keyword>
<gene>
    <name evidence="2" type="ORF">GBA65_10525</name>
</gene>
<reference evidence="2 3" key="1">
    <citation type="submission" date="2019-10" db="EMBL/GenBank/DDBJ databases">
        <title>Rubrobacter sp nov SCSIO 52915 isolated from a deep-sea sediment in the South China Sea.</title>
        <authorList>
            <person name="Chen R.W."/>
        </authorList>
    </citation>
    <scope>NUCLEOTIDE SEQUENCE [LARGE SCALE GENOMIC DNA]</scope>
    <source>
        <strain evidence="2 3">SCSIO 52915</strain>
    </source>
</reference>
<proteinExistence type="predicted"/>
<evidence type="ECO:0000313" key="3">
    <source>
        <dbReference type="Proteomes" id="UP000502706"/>
    </source>
</evidence>
<accession>A0A6G8PXC9</accession>
<dbReference type="KEGG" id="rmar:GBA65_10525"/>
<sequence length="184" mass="18727">MKAKKVVAIGGLAAAGGGTALLIGRLTGSRWAGRVVGDGYRPSGAATRAFFAGGGAPSGGRADRWHAVTVNVPPQEVSSGDGLPGPLAAMADRIEVRIKPAPGDRGTEIHARLRGSVPSGPSAIKARASGEDPRQDLRAALRETRSILEIGEVLSPDKPPTTKDTPGGKLLGMVTSRGRGEGLI</sequence>
<dbReference type="RefSeq" id="WP_166396548.1">
    <property type="nucleotide sequence ID" value="NZ_CP045121.1"/>
</dbReference>
<dbReference type="Proteomes" id="UP000502706">
    <property type="component" value="Chromosome"/>
</dbReference>
<evidence type="ECO:0000313" key="2">
    <source>
        <dbReference type="EMBL" id="QIN78882.1"/>
    </source>
</evidence>
<dbReference type="InterPro" id="IPR023393">
    <property type="entry name" value="START-like_dom_sf"/>
</dbReference>
<feature type="region of interest" description="Disordered" evidence="1">
    <location>
        <begin position="115"/>
        <end position="135"/>
    </location>
</feature>
<dbReference type="Gene3D" id="3.30.530.20">
    <property type="match status" value="1"/>
</dbReference>
<dbReference type="AlphaFoldDB" id="A0A6G8PXC9"/>
<dbReference type="EMBL" id="CP045121">
    <property type="protein sequence ID" value="QIN78882.1"/>
    <property type="molecule type" value="Genomic_DNA"/>
</dbReference>
<evidence type="ECO:0000256" key="1">
    <source>
        <dbReference type="SAM" id="MobiDB-lite"/>
    </source>
</evidence>